<evidence type="ECO:0000259" key="2">
    <source>
        <dbReference type="Pfam" id="PF13378"/>
    </source>
</evidence>
<feature type="domain" description="Enolase C-terminal" evidence="2">
    <location>
        <begin position="86"/>
        <end position="223"/>
    </location>
</feature>
<dbReference type="EMBL" id="JBHSFG010000052">
    <property type="protein sequence ID" value="MFC4468698.1"/>
    <property type="molecule type" value="Genomic_DNA"/>
</dbReference>
<dbReference type="PANTHER" id="PTHR48080:SF2">
    <property type="entry name" value="D-GALACTONATE DEHYDRATASE"/>
    <property type="match status" value="1"/>
</dbReference>
<dbReference type="InterPro" id="IPR029065">
    <property type="entry name" value="Enolase_C-like"/>
</dbReference>
<dbReference type="Proteomes" id="UP001596012">
    <property type="component" value="Unassembled WGS sequence"/>
</dbReference>
<evidence type="ECO:0000256" key="1">
    <source>
        <dbReference type="SAM" id="MobiDB-lite"/>
    </source>
</evidence>
<sequence>MLRFTPLCGSGPGTTGRGAPFLPTWLRRGQCPRASPIAHRDDRSAEALWSLSPRGDRPPHAPHTAPAGLPRPAGAFTCHAAQDLDQSRLRMTGRVAVITGGAHGIGAATGRRFAAEGATVVVTDVDDTAGKTVAADRRIAAMAETYDIAMAPLCPLGPIALAASLQIAFAVPNFLIQEQSMGIHYNQQCDLLEYVTDPEPFRFDGGYAVAGSRPGLGVEIEENAVRHAAETGHRWRNPVWRGADGAFTEW</sequence>
<evidence type="ECO:0000313" key="4">
    <source>
        <dbReference type="Proteomes" id="UP001596012"/>
    </source>
</evidence>
<dbReference type="RefSeq" id="WP_386346843.1">
    <property type="nucleotide sequence ID" value="NZ_JBHSFG010000052.1"/>
</dbReference>
<comment type="caution">
    <text evidence="3">The sequence shown here is derived from an EMBL/GenBank/DDBJ whole genome shotgun (WGS) entry which is preliminary data.</text>
</comment>
<dbReference type="InterPro" id="IPR036291">
    <property type="entry name" value="NAD(P)-bd_dom_sf"/>
</dbReference>
<reference evidence="4" key="1">
    <citation type="journal article" date="2019" name="Int. J. Syst. Evol. Microbiol.">
        <title>The Global Catalogue of Microorganisms (GCM) 10K type strain sequencing project: providing services to taxonomists for standard genome sequencing and annotation.</title>
        <authorList>
            <consortium name="The Broad Institute Genomics Platform"/>
            <consortium name="The Broad Institute Genome Sequencing Center for Infectious Disease"/>
            <person name="Wu L."/>
            <person name="Ma J."/>
        </authorList>
    </citation>
    <scope>NUCLEOTIDE SEQUENCE [LARGE SCALE GENOMIC DNA]</scope>
    <source>
        <strain evidence="4">DT43</strain>
    </source>
</reference>
<proteinExistence type="predicted"/>
<dbReference type="SUPFAM" id="SSF51735">
    <property type="entry name" value="NAD(P)-binding Rossmann-fold domains"/>
    <property type="match status" value="1"/>
</dbReference>
<keyword evidence="4" id="KW-1185">Reference proteome</keyword>
<organism evidence="3 4">
    <name type="scientific">Streptomyces xiangluensis</name>
    <dbReference type="NCBI Taxonomy" id="2665720"/>
    <lineage>
        <taxon>Bacteria</taxon>
        <taxon>Bacillati</taxon>
        <taxon>Actinomycetota</taxon>
        <taxon>Actinomycetes</taxon>
        <taxon>Kitasatosporales</taxon>
        <taxon>Streptomycetaceae</taxon>
        <taxon>Streptomyces</taxon>
    </lineage>
</organism>
<dbReference type="Pfam" id="PF13378">
    <property type="entry name" value="MR_MLE_C"/>
    <property type="match status" value="1"/>
</dbReference>
<dbReference type="SUPFAM" id="SSF51604">
    <property type="entry name" value="Enolase C-terminal domain-like"/>
    <property type="match status" value="1"/>
</dbReference>
<dbReference type="PANTHER" id="PTHR48080">
    <property type="entry name" value="D-GALACTONATE DEHYDRATASE-RELATED"/>
    <property type="match status" value="1"/>
</dbReference>
<dbReference type="InterPro" id="IPR036849">
    <property type="entry name" value="Enolase-like_C_sf"/>
</dbReference>
<gene>
    <name evidence="3" type="ORF">ACFPH6_29905</name>
</gene>
<protein>
    <submittedName>
        <fullName evidence="3">SDR family NAD(P)-dependent oxidoreductase</fullName>
    </submittedName>
</protein>
<evidence type="ECO:0000313" key="3">
    <source>
        <dbReference type="EMBL" id="MFC4468698.1"/>
    </source>
</evidence>
<feature type="region of interest" description="Disordered" evidence="1">
    <location>
        <begin position="1"/>
        <end position="21"/>
    </location>
</feature>
<dbReference type="Gene3D" id="3.20.20.120">
    <property type="entry name" value="Enolase-like C-terminal domain"/>
    <property type="match status" value="1"/>
</dbReference>
<feature type="region of interest" description="Disordered" evidence="1">
    <location>
        <begin position="50"/>
        <end position="69"/>
    </location>
</feature>
<accession>A0ABV8YXE1</accession>
<name>A0ABV8YXE1_9ACTN</name>
<dbReference type="InterPro" id="IPR034593">
    <property type="entry name" value="DgoD-like"/>
</dbReference>